<dbReference type="Proteomes" id="UP000074850">
    <property type="component" value="Unassembled WGS sequence"/>
</dbReference>
<dbReference type="AlphaFoldDB" id="A0A123U104"/>
<evidence type="ECO:0000313" key="1">
    <source>
        <dbReference type="EMBL" id="CYV31716.1"/>
    </source>
</evidence>
<dbReference type="EMBL" id="FIHM01000019">
    <property type="protein sequence ID" value="CYV31716.1"/>
    <property type="molecule type" value="Genomic_DNA"/>
</dbReference>
<organism evidence="1 2">
    <name type="scientific">Streptococcus suis</name>
    <dbReference type="NCBI Taxonomy" id="1307"/>
    <lineage>
        <taxon>Bacteria</taxon>
        <taxon>Bacillati</taxon>
        <taxon>Bacillota</taxon>
        <taxon>Bacilli</taxon>
        <taxon>Lactobacillales</taxon>
        <taxon>Streptococcaceae</taxon>
        <taxon>Streptococcus</taxon>
    </lineage>
</organism>
<accession>A0A123U104</accession>
<evidence type="ECO:0000313" key="2">
    <source>
        <dbReference type="Proteomes" id="UP000074850"/>
    </source>
</evidence>
<sequence length="43" mass="5042">MLSEGFLLLVFRNRGNYFSKYISLRLGTDFVAILLIYREKGVK</sequence>
<name>A0A123U104_STRSU</name>
<reference evidence="1 2" key="1">
    <citation type="submission" date="2016-02" db="EMBL/GenBank/DDBJ databases">
        <authorList>
            <consortium name="Pathogen Informatics"/>
        </authorList>
    </citation>
    <scope>NUCLEOTIDE SEQUENCE [LARGE SCALE GENOMIC DNA]</scope>
    <source>
        <strain evidence="1 2">LSS64</strain>
    </source>
</reference>
<protein>
    <submittedName>
        <fullName evidence="1">Uncharacterized protein</fullName>
    </submittedName>
</protein>
<gene>
    <name evidence="1" type="ORF">ERS132426_01096</name>
</gene>
<proteinExistence type="predicted"/>